<dbReference type="AlphaFoldDB" id="A0AAN9GDD8"/>
<evidence type="ECO:0008006" key="4">
    <source>
        <dbReference type="Google" id="ProtNLM"/>
    </source>
</evidence>
<dbReference type="PANTHER" id="PTHR31630">
    <property type="entry name" value="PHYTANOYL-COA DIOXYGENASE-RELATED-RELATED"/>
    <property type="match status" value="1"/>
</dbReference>
<name>A0AAN9GDD8_9CAEN</name>
<accession>A0AAN9GDD8</accession>
<sequence length="326" mass="37823">MFTDENRRDLEEKGFTVVPGVLTEAEADEYRKQFQDWIRDNFDEGSFPDTFKSLVHRYRVGHFAPSWSARLKCTPVFAQLWGTDRLMTSVDTVAIGRPPEEGVEEFCSEETRWLHVDQNPRRQGLHAVQGAVYLETADEDDWTLEVLEGSNKLYDEFWKAHPFQNNDFITTGKPTHRLTPSQIQWYLSKGCVIKRIPVPKGGLVLWDARTIHANANPIKGRTHPKRWRWMVIVCMGPANWASPNDLEQKRKVYEELLLTHHWPAQNIVIFEDKPAATRPKQELTEQPEVARSLEARRLAGVEPYPPLKEGEKVVPLPKWHPDYQPH</sequence>
<evidence type="ECO:0000313" key="2">
    <source>
        <dbReference type="EMBL" id="KAK7104898.1"/>
    </source>
</evidence>
<dbReference type="PANTHER" id="PTHR31630:SF6">
    <property type="entry name" value="PHYTANOYL-COA DIOXYGENASE-RELATED"/>
    <property type="match status" value="1"/>
</dbReference>
<evidence type="ECO:0000313" key="3">
    <source>
        <dbReference type="Proteomes" id="UP001374579"/>
    </source>
</evidence>
<dbReference type="Proteomes" id="UP001374579">
    <property type="component" value="Unassembled WGS sequence"/>
</dbReference>
<dbReference type="SUPFAM" id="SSF51197">
    <property type="entry name" value="Clavaminate synthase-like"/>
    <property type="match status" value="1"/>
</dbReference>
<protein>
    <recommendedName>
        <fullName evidence="4">Phytanoyl-CoA dioxygenase</fullName>
    </recommendedName>
</protein>
<evidence type="ECO:0000256" key="1">
    <source>
        <dbReference type="SAM" id="MobiDB-lite"/>
    </source>
</evidence>
<reference evidence="2 3" key="1">
    <citation type="submission" date="2024-02" db="EMBL/GenBank/DDBJ databases">
        <title>Chromosome-scale genome assembly of the rough periwinkle Littorina saxatilis.</title>
        <authorList>
            <person name="De Jode A."/>
            <person name="Faria R."/>
            <person name="Formenti G."/>
            <person name="Sims Y."/>
            <person name="Smith T.P."/>
            <person name="Tracey A."/>
            <person name="Wood J.M.D."/>
            <person name="Zagrodzka Z.B."/>
            <person name="Johannesson K."/>
            <person name="Butlin R.K."/>
            <person name="Leder E.H."/>
        </authorList>
    </citation>
    <scope>NUCLEOTIDE SEQUENCE [LARGE SCALE GENOMIC DNA]</scope>
    <source>
        <strain evidence="2">Snail1</strain>
        <tissue evidence="2">Muscle</tissue>
    </source>
</reference>
<keyword evidence="3" id="KW-1185">Reference proteome</keyword>
<dbReference type="EMBL" id="JBAMIC010000008">
    <property type="protein sequence ID" value="KAK7104898.1"/>
    <property type="molecule type" value="Genomic_DNA"/>
</dbReference>
<feature type="region of interest" description="Disordered" evidence="1">
    <location>
        <begin position="300"/>
        <end position="326"/>
    </location>
</feature>
<organism evidence="2 3">
    <name type="scientific">Littorina saxatilis</name>
    <dbReference type="NCBI Taxonomy" id="31220"/>
    <lineage>
        <taxon>Eukaryota</taxon>
        <taxon>Metazoa</taxon>
        <taxon>Spiralia</taxon>
        <taxon>Lophotrochozoa</taxon>
        <taxon>Mollusca</taxon>
        <taxon>Gastropoda</taxon>
        <taxon>Caenogastropoda</taxon>
        <taxon>Littorinimorpha</taxon>
        <taxon>Littorinoidea</taxon>
        <taxon>Littorinidae</taxon>
        <taxon>Littorina</taxon>
    </lineage>
</organism>
<dbReference type="Gene3D" id="2.60.120.620">
    <property type="entry name" value="q2cbj1_9rhob like domain"/>
    <property type="match status" value="1"/>
</dbReference>
<comment type="caution">
    <text evidence="2">The sequence shown here is derived from an EMBL/GenBank/DDBJ whole genome shotgun (WGS) entry which is preliminary data.</text>
</comment>
<dbReference type="Pfam" id="PF05721">
    <property type="entry name" value="PhyH"/>
    <property type="match status" value="1"/>
</dbReference>
<dbReference type="InterPro" id="IPR008775">
    <property type="entry name" value="Phytyl_CoA_dOase-like"/>
</dbReference>
<gene>
    <name evidence="2" type="ORF">V1264_019542</name>
</gene>
<proteinExistence type="predicted"/>